<evidence type="ECO:0000313" key="2">
    <source>
        <dbReference type="Proteomes" id="UP001163603"/>
    </source>
</evidence>
<dbReference type="Proteomes" id="UP001163603">
    <property type="component" value="Chromosome 1"/>
</dbReference>
<accession>A0ACC0ZIN9</accession>
<organism evidence="1 2">
    <name type="scientific">Pistacia integerrima</name>
    <dbReference type="NCBI Taxonomy" id="434235"/>
    <lineage>
        <taxon>Eukaryota</taxon>
        <taxon>Viridiplantae</taxon>
        <taxon>Streptophyta</taxon>
        <taxon>Embryophyta</taxon>
        <taxon>Tracheophyta</taxon>
        <taxon>Spermatophyta</taxon>
        <taxon>Magnoliopsida</taxon>
        <taxon>eudicotyledons</taxon>
        <taxon>Gunneridae</taxon>
        <taxon>Pentapetalae</taxon>
        <taxon>rosids</taxon>
        <taxon>malvids</taxon>
        <taxon>Sapindales</taxon>
        <taxon>Anacardiaceae</taxon>
        <taxon>Pistacia</taxon>
    </lineage>
</organism>
<dbReference type="EMBL" id="CM047736">
    <property type="protein sequence ID" value="KAJ0051973.1"/>
    <property type="molecule type" value="Genomic_DNA"/>
</dbReference>
<sequence>MAIAFNSIFLVILFCGSALGTRIHLFSVKSQPGTSMSALSSSASGGMCNTVVKTKGYTCEEHTVTTQDGYILSMQRIPVGRSGGSAGDRPPVLLQHGLLSDGFVWLASPPEQALSFLLADNGFDVWIANGRGTVYSLGHKSLSPDNATLWDWSWDEMVAYDLTAMFQYVYKKTGQKLHYVAHSQGTLMALAALSKNQLLDMWRSASLLAPISYMGQITSQFVRVAAECMLAEESFWLHLGEFNILK</sequence>
<reference evidence="2" key="1">
    <citation type="journal article" date="2023" name="G3 (Bethesda)">
        <title>Genome assembly and association tests identify interacting loci associated with vigor, precocity, and sex in interspecific pistachio rootstocks.</title>
        <authorList>
            <person name="Palmer W."/>
            <person name="Jacygrad E."/>
            <person name="Sagayaradj S."/>
            <person name="Cavanaugh K."/>
            <person name="Han R."/>
            <person name="Bertier L."/>
            <person name="Beede B."/>
            <person name="Kafkas S."/>
            <person name="Golino D."/>
            <person name="Preece J."/>
            <person name="Michelmore R."/>
        </authorList>
    </citation>
    <scope>NUCLEOTIDE SEQUENCE [LARGE SCALE GENOMIC DNA]</scope>
</reference>
<gene>
    <name evidence="1" type="ORF">Pint_01946</name>
</gene>
<proteinExistence type="predicted"/>
<keyword evidence="2" id="KW-1185">Reference proteome</keyword>
<evidence type="ECO:0000313" key="1">
    <source>
        <dbReference type="EMBL" id="KAJ0051973.1"/>
    </source>
</evidence>
<name>A0ACC0ZIN9_9ROSI</name>
<comment type="caution">
    <text evidence="1">The sequence shown here is derived from an EMBL/GenBank/DDBJ whole genome shotgun (WGS) entry which is preliminary data.</text>
</comment>
<protein>
    <submittedName>
        <fullName evidence="1">Uncharacterized protein</fullName>
    </submittedName>
</protein>